<organism evidence="2 3">
    <name type="scientific">Artemisia annua</name>
    <name type="common">Sweet wormwood</name>
    <dbReference type="NCBI Taxonomy" id="35608"/>
    <lineage>
        <taxon>Eukaryota</taxon>
        <taxon>Viridiplantae</taxon>
        <taxon>Streptophyta</taxon>
        <taxon>Embryophyta</taxon>
        <taxon>Tracheophyta</taxon>
        <taxon>Spermatophyta</taxon>
        <taxon>Magnoliopsida</taxon>
        <taxon>eudicotyledons</taxon>
        <taxon>Gunneridae</taxon>
        <taxon>Pentapetalae</taxon>
        <taxon>asterids</taxon>
        <taxon>campanulids</taxon>
        <taxon>Asterales</taxon>
        <taxon>Asteraceae</taxon>
        <taxon>Asteroideae</taxon>
        <taxon>Anthemideae</taxon>
        <taxon>Artemisiinae</taxon>
        <taxon>Artemisia</taxon>
    </lineage>
</organism>
<comment type="caution">
    <text evidence="2">The sequence shown here is derived from an EMBL/GenBank/DDBJ whole genome shotgun (WGS) entry which is preliminary data.</text>
</comment>
<dbReference type="Proteomes" id="UP000245207">
    <property type="component" value="Unassembled WGS sequence"/>
</dbReference>
<dbReference type="AlphaFoldDB" id="A0A2U1PV83"/>
<keyword evidence="3" id="KW-1185">Reference proteome</keyword>
<protein>
    <recommendedName>
        <fullName evidence="4">RNA-directed DNA polymerase, eukaryota, Reverse transcriptase zinc-binding domain protein</fullName>
    </recommendedName>
</protein>
<evidence type="ECO:0000313" key="2">
    <source>
        <dbReference type="EMBL" id="PWA89681.1"/>
    </source>
</evidence>
<proteinExistence type="predicted"/>
<feature type="region of interest" description="Disordered" evidence="1">
    <location>
        <begin position="1"/>
        <end position="35"/>
    </location>
</feature>
<dbReference type="SUPFAM" id="SSF56219">
    <property type="entry name" value="DNase I-like"/>
    <property type="match status" value="1"/>
</dbReference>
<name>A0A2U1PV83_ARTAN</name>
<sequence>MNARQANGGEVFGRGNGKQKTRMEFRPKQKTGIRKGNMEDLTRSANKFSILEERTDTEVQEIQDKNEKDIADKYVKNQRQPTLEELKSWSKEMFNYFKDQWEAMWNKEDDECEDVYEGIIDSKPWVLMGDWNVSLSAEDHSEGGSCKTNDMLEFQECVDQIEVEDINCSRIHFTWVQSRLNPGSEILKKSARSNGNHLNSHAVFLPHLTSDHSPSMLIIPKVLKSKHRAFRFPDNIKDKPEFAKIVGVASNSATRATKHRLFWDTNMGFMHQELIEILSYAMVITKNHIFTSGASGTNAAVIRSALRAERSDLLTIILPQSLEKQPILRWLVMMGRKSNVSIR</sequence>
<accession>A0A2U1PV83</accession>
<dbReference type="STRING" id="35608.A0A2U1PV83"/>
<dbReference type="EMBL" id="PKPP01000697">
    <property type="protein sequence ID" value="PWA89681.1"/>
    <property type="molecule type" value="Genomic_DNA"/>
</dbReference>
<evidence type="ECO:0008006" key="4">
    <source>
        <dbReference type="Google" id="ProtNLM"/>
    </source>
</evidence>
<evidence type="ECO:0000256" key="1">
    <source>
        <dbReference type="SAM" id="MobiDB-lite"/>
    </source>
</evidence>
<dbReference type="OrthoDB" id="1930966at2759"/>
<gene>
    <name evidence="2" type="ORF">CTI12_AA110470</name>
</gene>
<dbReference type="InterPro" id="IPR036691">
    <property type="entry name" value="Endo/exonu/phosph_ase_sf"/>
</dbReference>
<reference evidence="2 3" key="1">
    <citation type="journal article" date="2018" name="Mol. Plant">
        <title>The genome of Artemisia annua provides insight into the evolution of Asteraceae family and artemisinin biosynthesis.</title>
        <authorList>
            <person name="Shen Q."/>
            <person name="Zhang L."/>
            <person name="Liao Z."/>
            <person name="Wang S."/>
            <person name="Yan T."/>
            <person name="Shi P."/>
            <person name="Liu M."/>
            <person name="Fu X."/>
            <person name="Pan Q."/>
            <person name="Wang Y."/>
            <person name="Lv Z."/>
            <person name="Lu X."/>
            <person name="Zhang F."/>
            <person name="Jiang W."/>
            <person name="Ma Y."/>
            <person name="Chen M."/>
            <person name="Hao X."/>
            <person name="Li L."/>
            <person name="Tang Y."/>
            <person name="Lv G."/>
            <person name="Zhou Y."/>
            <person name="Sun X."/>
            <person name="Brodelius P.E."/>
            <person name="Rose J.K.C."/>
            <person name="Tang K."/>
        </authorList>
    </citation>
    <scope>NUCLEOTIDE SEQUENCE [LARGE SCALE GENOMIC DNA]</scope>
    <source>
        <strain evidence="3">cv. Huhao1</strain>
        <tissue evidence="2">Leaf</tissue>
    </source>
</reference>
<evidence type="ECO:0000313" key="3">
    <source>
        <dbReference type="Proteomes" id="UP000245207"/>
    </source>
</evidence>
<dbReference type="Gene3D" id="3.60.10.10">
    <property type="entry name" value="Endonuclease/exonuclease/phosphatase"/>
    <property type="match status" value="1"/>
</dbReference>